<feature type="compositionally biased region" description="Polar residues" evidence="1">
    <location>
        <begin position="14"/>
        <end position="41"/>
    </location>
</feature>
<feature type="region of interest" description="Disordered" evidence="1">
    <location>
        <begin position="133"/>
        <end position="188"/>
    </location>
</feature>
<feature type="compositionally biased region" description="Polar residues" evidence="1">
    <location>
        <begin position="1795"/>
        <end position="1808"/>
    </location>
</feature>
<gene>
    <name evidence="2" type="ORF">HJC23_013713</name>
</gene>
<feature type="region of interest" description="Disordered" evidence="1">
    <location>
        <begin position="1659"/>
        <end position="1685"/>
    </location>
</feature>
<feature type="region of interest" description="Disordered" evidence="1">
    <location>
        <begin position="871"/>
        <end position="913"/>
    </location>
</feature>
<feature type="compositionally biased region" description="Polar residues" evidence="1">
    <location>
        <begin position="1535"/>
        <end position="1552"/>
    </location>
</feature>
<feature type="region of interest" description="Disordered" evidence="1">
    <location>
        <begin position="353"/>
        <end position="374"/>
    </location>
</feature>
<feature type="compositionally biased region" description="Polar residues" evidence="1">
    <location>
        <begin position="150"/>
        <end position="166"/>
    </location>
</feature>
<evidence type="ECO:0000256" key="1">
    <source>
        <dbReference type="SAM" id="MobiDB-lite"/>
    </source>
</evidence>
<feature type="region of interest" description="Disordered" evidence="1">
    <location>
        <begin position="1309"/>
        <end position="1346"/>
    </location>
</feature>
<sequence length="1838" mass="199373">MMTFDEFKRAKRATATNHNQRLGATNSSYAHQNVSRTSLHSRASPDRPSCHYESEGSVYSRTNVSRISIRGGDDSTGSRGVVARSGGGISLASISRSDSILSYDEFQQLRRESEALRREFELLRRQHAASATAVAANANGHTDNNDGIRVSSSTEEGVRVSSSTIVASDAKRKPKHRGGSVISSKQEFGHSTSTRVVCNRENVDCNQRDSRDSMKKGPGIAKVAKLTGRGAYRASLCYNVLVSEVRVSFVESIVLLSTVEMAKTTATIGKAMNKSAKEVRRLSKSSNSNNDARAVHQVASTGHGGHDERSEQEQEAMRQSQCRAKQIDALNAVTDAFSNVDACKAFAKLSTGAESKSAKDEARDPSVTSKENLHATATDTKGLFPDLLGKNKYVFTNDIPASMSILTEDTSHKRNTMDQDQKLEKHVTKSVKKAAKSISHTSSAIATTVVHTTNIVAPKLATAATNATKVVTANVVEATKAAQKISKEVAQVTHESMDAAITVMDQKLADAKTPAKSNRTNENTGLLPDGRYSDYVHDPDYKVNLTPPVKTPIKSNNYDYLSDPATPYCLRGAMAAGICALSDNHPNHPEYIPEGIPRVIDVSDDWEEKAGFVSSAAIERGSIAGMGRESTAQFSAARTTFDTNQVLPFSAAECDGKPIDMDATVQGSLVENQDEGEGPPELESVDDEDCDPRNHSMWVAVPADEDLEEEDTIMNLGDIIVDVYDEEYDGKDLEFCPPEDILSPASCGTYHIGDVRMGFSFGAAPDIEASLTNEQRMNEVLVETVDSEDEEGPYLDEDCDESVKDDNDHLKMPMEEDSSNNFDSEKPVENLEAPTRMKNLPFETPFSVQKGERPLTFTEFRHMNKRVLFDEDKSVNEEEQMKQPNHVMEEESRSLATTNSPTQVSRNDENTPRYSTDWLYEQDVASNKAETGKRQLKGRVLLLRIGKKISKVKSKGKNVLRQVFVLPLRGTKSKETALTNGGLSGENADLILADSHPAPTSPSSESVASIASSLITTGSCTNRIIGAAPVYHDNIKPPLGLPYGAINYTRSVTDSTMDDSLPPPPMNFPGPDRNPSDNPEEDAVSYIAAAMNSQTYSDEYSLGAHNDSKEDAAIACEDDIVSIMATINAEELDDYEGDESSVFLVVTPKEGQEGSYQVISGFDGTTPVNVKDIIHHLGEDEDAIISDIKPNNLTGLFTDKSRNDQDASFSIIEAEEGFVLTPTTVNHNVSNVFRQSTGTPIVEPVANTGTLPNLLPGSMVESEDEDEDETLLYHDGCTVIRQTSTFGDNTIATSATAVPHIEEVVGEPKDTKKLPTNTPVAKAGACNPSGIDTPNLSPDQPSFSKQAAKNGSFLFSDGNMGRAAPRIREKERAALKQGHGASSLTMLPSSKAISMDSKAVTAIMSRLSYSSNVTDPPLPSSTTQGSMSPLPMIAMEPTVELKKSFDDSIKVEIQKKPVMSSMTDARQFSFKSTLNKFSADSTEVSHYVSSPSTSDQVITVDKQDVFATPLVTNCGEKKKKYPTTPFPEDVVTGNGVNLSLSSEPQCTASPAGSTISKSSRKKPSPKQKPIPKSALKTRQGLVKDRITDIQQRMEVTSAVTGVNGRLKKNHSYKLKNPRRMTNGDRALAPRKAVLQNPIFVVRSVPIAIAKSYSKDETENAPMFLPGSRSFESGGTTKNFHGTMSDKESATAYASKYTSVNEKSPNSSSSPCSESGSSYVSESTECDPFNSLLGKLSVDDDELSDDSHTENKVFFDDSGKGKENTNNVDCLPFKSEALVKPTEINQHDKRVGFTSPRLQHSPLSRSPMQARTWRTLAAAAAEKKSSSRSVAGKGALRHD</sequence>
<organism evidence="2 3">
    <name type="scientific">Cyclotella cryptica</name>
    <dbReference type="NCBI Taxonomy" id="29204"/>
    <lineage>
        <taxon>Eukaryota</taxon>
        <taxon>Sar</taxon>
        <taxon>Stramenopiles</taxon>
        <taxon>Ochrophyta</taxon>
        <taxon>Bacillariophyta</taxon>
        <taxon>Coscinodiscophyceae</taxon>
        <taxon>Thalassiosirophycidae</taxon>
        <taxon>Stephanodiscales</taxon>
        <taxon>Stephanodiscaceae</taxon>
        <taxon>Cyclotella</taxon>
    </lineage>
</organism>
<feature type="compositionally biased region" description="Polar residues" evidence="1">
    <location>
        <begin position="1669"/>
        <end position="1681"/>
    </location>
</feature>
<feature type="region of interest" description="Disordered" evidence="1">
    <location>
        <begin position="299"/>
        <end position="320"/>
    </location>
</feature>
<accession>A0ABD3QW91</accession>
<feature type="region of interest" description="Disordered" evidence="1">
    <location>
        <begin position="1786"/>
        <end position="1838"/>
    </location>
</feature>
<feature type="compositionally biased region" description="Basic and acidic residues" evidence="1">
    <location>
        <begin position="43"/>
        <end position="54"/>
    </location>
</feature>
<feature type="region of interest" description="Disordered" evidence="1">
    <location>
        <begin position="1698"/>
        <end position="1719"/>
    </location>
</feature>
<feature type="region of interest" description="Disordered" evidence="1">
    <location>
        <begin position="1535"/>
        <end position="1579"/>
    </location>
</feature>
<comment type="caution">
    <text evidence="2">The sequence shown here is derived from an EMBL/GenBank/DDBJ whole genome shotgun (WGS) entry which is preliminary data.</text>
</comment>
<protein>
    <submittedName>
        <fullName evidence="2">Uncharacterized protein</fullName>
    </submittedName>
</protein>
<feature type="compositionally biased region" description="Polar residues" evidence="1">
    <location>
        <begin position="515"/>
        <end position="524"/>
    </location>
</feature>
<evidence type="ECO:0000313" key="2">
    <source>
        <dbReference type="EMBL" id="KAL3804194.1"/>
    </source>
</evidence>
<feature type="compositionally biased region" description="Polar residues" evidence="1">
    <location>
        <begin position="894"/>
        <end position="905"/>
    </location>
</feature>
<evidence type="ECO:0000313" key="3">
    <source>
        <dbReference type="Proteomes" id="UP001516023"/>
    </source>
</evidence>
<feature type="region of interest" description="Disordered" evidence="1">
    <location>
        <begin position="1054"/>
        <end position="1080"/>
    </location>
</feature>
<name>A0ABD3QW91_9STRA</name>
<proteinExistence type="predicted"/>
<feature type="compositionally biased region" description="Basic and acidic residues" evidence="1">
    <location>
        <begin position="871"/>
        <end position="893"/>
    </location>
</feature>
<keyword evidence="3" id="KW-1185">Reference proteome</keyword>
<feature type="region of interest" description="Disordered" evidence="1">
    <location>
        <begin position="1"/>
        <end position="57"/>
    </location>
</feature>
<reference evidence="2 3" key="1">
    <citation type="journal article" date="2020" name="G3 (Bethesda)">
        <title>Improved Reference Genome for Cyclotella cryptica CCMP332, a Model for Cell Wall Morphogenesis, Salinity Adaptation, and Lipid Production in Diatoms (Bacillariophyta).</title>
        <authorList>
            <person name="Roberts W.R."/>
            <person name="Downey K.M."/>
            <person name="Ruck E.C."/>
            <person name="Traller J.C."/>
            <person name="Alverson A.J."/>
        </authorList>
    </citation>
    <scope>NUCLEOTIDE SEQUENCE [LARGE SCALE GENOMIC DNA]</scope>
    <source>
        <strain evidence="2 3">CCMP332</strain>
    </source>
</reference>
<dbReference type="EMBL" id="JABMIG020000009">
    <property type="protein sequence ID" value="KAL3804194.1"/>
    <property type="molecule type" value="Genomic_DNA"/>
</dbReference>
<feature type="region of interest" description="Disordered" evidence="1">
    <location>
        <begin position="512"/>
        <end position="531"/>
    </location>
</feature>
<feature type="compositionally biased region" description="Basic and acidic residues" evidence="1">
    <location>
        <begin position="304"/>
        <end position="316"/>
    </location>
</feature>
<dbReference type="Proteomes" id="UP001516023">
    <property type="component" value="Unassembled WGS sequence"/>
</dbReference>
<feature type="compositionally biased region" description="Polar residues" evidence="1">
    <location>
        <begin position="1330"/>
        <end position="1346"/>
    </location>
</feature>